<proteinExistence type="predicted"/>
<dbReference type="AlphaFoldDB" id="A0A6M0RG33"/>
<name>A0A6M0RG33_9CYAN</name>
<evidence type="ECO:0000313" key="2">
    <source>
        <dbReference type="EMBL" id="NEZ54860.1"/>
    </source>
</evidence>
<accession>A0A6M0RG33</accession>
<evidence type="ECO:0000256" key="1">
    <source>
        <dbReference type="SAM" id="MobiDB-lite"/>
    </source>
</evidence>
<protein>
    <submittedName>
        <fullName evidence="2">DUF928 domain-containing protein</fullName>
    </submittedName>
</protein>
<sequence length="286" mass="31170">MIAPQYRSALLRFTSFFILSSWYLSPVSDGAPQFNTVETDTYHHAQAEFTPPDDADIDRDSIITSTGTYFRPPTDPTPTSAPRTSTGTRRGGCLGPTATAFTIFGPNTPDTILGRTTSESPVFVWHLPEIDATFPIIFRLLAPDENDIPIPIYESSLTYSAGFMTHQLPPSVATLSTGVEYRWQVIIECNPEYPAQAMLQELSFEVVPDTVELSQALATATTATERAVAYGQAGVWYDAIAQVAQATSLGEQETRSGLLTDLAMSLPPESDQIRQDILEIVVATAP</sequence>
<reference evidence="2 3" key="1">
    <citation type="journal article" date="2020" name="Microb. Ecol.">
        <title>Ecogenomics of the Marine Benthic Filamentous Cyanobacterium Adonisia.</title>
        <authorList>
            <person name="Walter J.M."/>
            <person name="Coutinho F.H."/>
            <person name="Leomil L."/>
            <person name="Hargreaves P.I."/>
            <person name="Campeao M.E."/>
            <person name="Vieira V.V."/>
            <person name="Silva B.S."/>
            <person name="Fistarol G.O."/>
            <person name="Salomon P.S."/>
            <person name="Sawabe T."/>
            <person name="Mino S."/>
            <person name="Hosokawa M."/>
            <person name="Miyashita H."/>
            <person name="Maruyama F."/>
            <person name="van Verk M.C."/>
            <person name="Dutilh B.E."/>
            <person name="Thompson C.C."/>
            <person name="Thompson F.L."/>
        </authorList>
    </citation>
    <scope>NUCLEOTIDE SEQUENCE [LARGE SCALE GENOMIC DNA]</scope>
    <source>
        <strain evidence="2 3">CCMR0081</strain>
    </source>
</reference>
<comment type="caution">
    <text evidence="2">The sequence shown here is derived from an EMBL/GenBank/DDBJ whole genome shotgun (WGS) entry which is preliminary data.</text>
</comment>
<dbReference type="InterPro" id="IPR010328">
    <property type="entry name" value="DUF928"/>
</dbReference>
<dbReference type="Proteomes" id="UP000481033">
    <property type="component" value="Unassembled WGS sequence"/>
</dbReference>
<gene>
    <name evidence="2" type="ORF">DXZ20_03975</name>
</gene>
<keyword evidence="3" id="KW-1185">Reference proteome</keyword>
<feature type="compositionally biased region" description="Polar residues" evidence="1">
    <location>
        <begin position="77"/>
        <end position="88"/>
    </location>
</feature>
<dbReference type="RefSeq" id="WP_163696524.1">
    <property type="nucleotide sequence ID" value="NZ_QXHD01000003.1"/>
</dbReference>
<dbReference type="Pfam" id="PF06051">
    <property type="entry name" value="DUF928"/>
    <property type="match status" value="1"/>
</dbReference>
<organism evidence="2 3">
    <name type="scientific">Adonisia turfae CCMR0081</name>
    <dbReference type="NCBI Taxonomy" id="2292702"/>
    <lineage>
        <taxon>Bacteria</taxon>
        <taxon>Bacillati</taxon>
        <taxon>Cyanobacteriota</taxon>
        <taxon>Adonisia</taxon>
        <taxon>Adonisia turfae</taxon>
    </lineage>
</organism>
<dbReference type="EMBL" id="QXHD01000003">
    <property type="protein sequence ID" value="NEZ54860.1"/>
    <property type="molecule type" value="Genomic_DNA"/>
</dbReference>
<evidence type="ECO:0000313" key="3">
    <source>
        <dbReference type="Proteomes" id="UP000481033"/>
    </source>
</evidence>
<feature type="region of interest" description="Disordered" evidence="1">
    <location>
        <begin position="66"/>
        <end position="92"/>
    </location>
</feature>